<evidence type="ECO:0000256" key="1">
    <source>
        <dbReference type="SAM" id="Phobius"/>
    </source>
</evidence>
<gene>
    <name evidence="2" type="ORF">BRAA07T29639Z</name>
</gene>
<keyword evidence="1" id="KW-0472">Membrane</keyword>
<dbReference type="AlphaFoldDB" id="A0A3P6B145"/>
<organism evidence="2">
    <name type="scientific">Brassica campestris</name>
    <name type="common">Field mustard</name>
    <dbReference type="NCBI Taxonomy" id="3711"/>
    <lineage>
        <taxon>Eukaryota</taxon>
        <taxon>Viridiplantae</taxon>
        <taxon>Streptophyta</taxon>
        <taxon>Embryophyta</taxon>
        <taxon>Tracheophyta</taxon>
        <taxon>Spermatophyta</taxon>
        <taxon>Magnoliopsida</taxon>
        <taxon>eudicotyledons</taxon>
        <taxon>Gunneridae</taxon>
        <taxon>Pentapetalae</taxon>
        <taxon>rosids</taxon>
        <taxon>malvids</taxon>
        <taxon>Brassicales</taxon>
        <taxon>Brassicaceae</taxon>
        <taxon>Brassiceae</taxon>
        <taxon>Brassica</taxon>
    </lineage>
</organism>
<dbReference type="EMBL" id="LR031574">
    <property type="protein sequence ID" value="VDC98662.1"/>
    <property type="molecule type" value="Genomic_DNA"/>
</dbReference>
<sequence length="45" mass="5312">MLMENKIDTFLWASCILLFLIMVCSFIQRVLLPLMEAKYSRISKT</sequence>
<name>A0A3P6B145_BRACM</name>
<protein>
    <submittedName>
        <fullName evidence="2">Uncharacterized protein</fullName>
    </submittedName>
</protein>
<proteinExistence type="predicted"/>
<reference evidence="2" key="1">
    <citation type="submission" date="2018-11" db="EMBL/GenBank/DDBJ databases">
        <authorList>
            <consortium name="Genoscope - CEA"/>
            <person name="William W."/>
        </authorList>
    </citation>
    <scope>NUCLEOTIDE SEQUENCE</scope>
</reference>
<feature type="transmembrane region" description="Helical" evidence="1">
    <location>
        <begin position="9"/>
        <end position="31"/>
    </location>
</feature>
<accession>A0A3P6B145</accession>
<keyword evidence="1" id="KW-0812">Transmembrane</keyword>
<keyword evidence="1" id="KW-1133">Transmembrane helix</keyword>
<evidence type="ECO:0000313" key="2">
    <source>
        <dbReference type="EMBL" id="VDC98662.1"/>
    </source>
</evidence>